<dbReference type="InterPro" id="IPR013484">
    <property type="entry name" value="MoaB_proteobac"/>
</dbReference>
<comment type="function">
    <text evidence="7">May be involved in the biosynthesis of molybdopterin. Can bind GTP and has low GTPase activity. Can bind MPT, but has no MPT adenylyl transferase activity.</text>
</comment>
<dbReference type="PIRSF" id="PIRSF006443">
    <property type="entry name" value="MoaB"/>
    <property type="match status" value="1"/>
</dbReference>
<dbReference type="UniPathway" id="UPA00344"/>
<evidence type="ECO:0000256" key="7">
    <source>
        <dbReference type="ARBA" id="ARBA00055616"/>
    </source>
</evidence>
<evidence type="ECO:0000256" key="1">
    <source>
        <dbReference type="ARBA" id="ARBA00005046"/>
    </source>
</evidence>
<dbReference type="GO" id="GO:0005829">
    <property type="term" value="C:cytosol"/>
    <property type="evidence" value="ECO:0007669"/>
    <property type="project" value="TreeGrafter"/>
</dbReference>
<evidence type="ECO:0000256" key="5">
    <source>
        <dbReference type="ARBA" id="ARBA00023134"/>
    </source>
</evidence>
<evidence type="ECO:0000259" key="9">
    <source>
        <dbReference type="SMART" id="SM00852"/>
    </source>
</evidence>
<evidence type="ECO:0000313" key="11">
    <source>
        <dbReference type="Proteomes" id="UP000295729"/>
    </source>
</evidence>
<reference evidence="10 11" key="1">
    <citation type="submission" date="2019-03" db="EMBL/GenBank/DDBJ databases">
        <title>Genomic Encyclopedia of Type Strains, Phase IV (KMG-IV): sequencing the most valuable type-strain genomes for metagenomic binning, comparative biology and taxonomic classification.</title>
        <authorList>
            <person name="Goeker M."/>
        </authorList>
    </citation>
    <scope>NUCLEOTIDE SEQUENCE [LARGE SCALE GENOMIC DNA]</scope>
    <source>
        <strain evidence="10 11">DSM 5604</strain>
    </source>
</reference>
<dbReference type="CDD" id="cd00886">
    <property type="entry name" value="MogA_MoaB"/>
    <property type="match status" value="1"/>
</dbReference>
<dbReference type="AlphaFoldDB" id="A0A4R6X3H0"/>
<dbReference type="InterPro" id="IPR001453">
    <property type="entry name" value="MoaB/Mog_dom"/>
</dbReference>
<keyword evidence="6 8" id="KW-0501">Molybdenum cofactor biosynthesis</keyword>
<dbReference type="EMBL" id="SNZA01000003">
    <property type="protein sequence ID" value="TDR13446.1"/>
    <property type="molecule type" value="Genomic_DNA"/>
</dbReference>
<accession>A0A4R6X3H0</accession>
<name>A0A4R6X3H0_9GAMM</name>
<keyword evidence="11" id="KW-1185">Reference proteome</keyword>
<evidence type="ECO:0000256" key="4">
    <source>
        <dbReference type="ARBA" id="ARBA00022741"/>
    </source>
</evidence>
<keyword evidence="4" id="KW-0547">Nucleotide-binding</keyword>
<dbReference type="Proteomes" id="UP000295729">
    <property type="component" value="Unassembled WGS sequence"/>
</dbReference>
<dbReference type="PROSITE" id="PS01078">
    <property type="entry name" value="MOCF_BIOSYNTHESIS_1"/>
    <property type="match status" value="1"/>
</dbReference>
<dbReference type="RefSeq" id="WP_133562800.1">
    <property type="nucleotide sequence ID" value="NZ_SNZA01000003.1"/>
</dbReference>
<dbReference type="GO" id="GO:0006777">
    <property type="term" value="P:Mo-molybdopterin cofactor biosynthetic process"/>
    <property type="evidence" value="ECO:0007669"/>
    <property type="project" value="UniProtKB-UniRule"/>
</dbReference>
<dbReference type="InterPro" id="IPR012245">
    <property type="entry name" value="MoaB"/>
</dbReference>
<dbReference type="NCBIfam" id="TIGR00177">
    <property type="entry name" value="molyb_syn"/>
    <property type="match status" value="1"/>
</dbReference>
<dbReference type="NCBIfam" id="TIGR02667">
    <property type="entry name" value="moaB_proteo"/>
    <property type="match status" value="1"/>
</dbReference>
<dbReference type="InterPro" id="IPR036425">
    <property type="entry name" value="MoaB/Mog-like_dom_sf"/>
</dbReference>
<dbReference type="OrthoDB" id="9784492at2"/>
<dbReference type="PANTHER" id="PTHR43232">
    <property type="entry name" value="MOLYBDENUM COFACTOR BIOSYNTHESIS PROTEIN B"/>
    <property type="match status" value="1"/>
</dbReference>
<dbReference type="SUPFAM" id="SSF53218">
    <property type="entry name" value="Molybdenum cofactor biosynthesis proteins"/>
    <property type="match status" value="1"/>
</dbReference>
<evidence type="ECO:0000256" key="2">
    <source>
        <dbReference type="ARBA" id="ARBA00006112"/>
    </source>
</evidence>
<dbReference type="Pfam" id="PF00994">
    <property type="entry name" value="MoCF_biosynth"/>
    <property type="match status" value="1"/>
</dbReference>
<comment type="similarity">
    <text evidence="2 8">Belongs to the MoaB/Mog family.</text>
</comment>
<comment type="pathway">
    <text evidence="1 8">Cofactor biosynthesis; molybdopterin biosynthesis.</text>
</comment>
<dbReference type="FunFam" id="3.40.980.10:FF:000003">
    <property type="entry name" value="Molybdenum cofactor biosynthesis protein B"/>
    <property type="match status" value="1"/>
</dbReference>
<dbReference type="Gene3D" id="3.40.980.10">
    <property type="entry name" value="MoaB/Mog-like domain"/>
    <property type="match status" value="1"/>
</dbReference>
<proteinExistence type="inferred from homology"/>
<dbReference type="InterPro" id="IPR008284">
    <property type="entry name" value="MoCF_biosynth_CS"/>
</dbReference>
<evidence type="ECO:0000313" key="10">
    <source>
        <dbReference type="EMBL" id="TDR13446.1"/>
    </source>
</evidence>
<protein>
    <recommendedName>
        <fullName evidence="3 8">Molybdenum cofactor biosynthesis protein B</fullName>
    </recommendedName>
</protein>
<evidence type="ECO:0000256" key="6">
    <source>
        <dbReference type="ARBA" id="ARBA00023150"/>
    </source>
</evidence>
<dbReference type="PANTHER" id="PTHR43232:SF2">
    <property type="entry name" value="MOLYBDENUM COFACTOR BIOSYNTHESIS PROTEIN B"/>
    <property type="match status" value="1"/>
</dbReference>
<evidence type="ECO:0000256" key="8">
    <source>
        <dbReference type="PIRNR" id="PIRNR006443"/>
    </source>
</evidence>
<sequence length="179" mass="19382">MAKVPSPFRPLNINVLTVSDTRSLAEDTSGDALIHALTEAGHTLGERTIVKDDIYAMRAVVSQWIADNSVNVVLITGGTGFYSRDSTPEAITPLLDKQVDGFGELFRQISYDEIGTSTIQSRALAGLANNTLIFCLPGSTGACKTAWHGIIKEQLDARHKPCNFVTMLLGPYQPPVHEV</sequence>
<comment type="caution">
    <text evidence="10">The sequence shown here is derived from an EMBL/GenBank/DDBJ whole genome shotgun (WGS) entry which is preliminary data.</text>
</comment>
<dbReference type="GO" id="GO:0005525">
    <property type="term" value="F:GTP binding"/>
    <property type="evidence" value="ECO:0007669"/>
    <property type="project" value="UniProtKB-KW"/>
</dbReference>
<feature type="domain" description="MoaB/Mog" evidence="9">
    <location>
        <begin position="14"/>
        <end position="158"/>
    </location>
</feature>
<evidence type="ECO:0000256" key="3">
    <source>
        <dbReference type="ARBA" id="ARBA00015262"/>
    </source>
</evidence>
<gene>
    <name evidence="10" type="ORF">C8D85_2328</name>
</gene>
<keyword evidence="5" id="KW-0342">GTP-binding</keyword>
<organism evidence="10 11">
    <name type="scientific">Marinomonas communis</name>
    <dbReference type="NCBI Taxonomy" id="28254"/>
    <lineage>
        <taxon>Bacteria</taxon>
        <taxon>Pseudomonadati</taxon>
        <taxon>Pseudomonadota</taxon>
        <taxon>Gammaproteobacteria</taxon>
        <taxon>Oceanospirillales</taxon>
        <taxon>Oceanospirillaceae</taxon>
        <taxon>Marinomonas</taxon>
    </lineage>
</organism>
<dbReference type="SMART" id="SM00852">
    <property type="entry name" value="MoCF_biosynth"/>
    <property type="match status" value="1"/>
</dbReference>